<keyword evidence="3" id="KW-1185">Reference proteome</keyword>
<feature type="non-terminal residue" evidence="2">
    <location>
        <position position="151"/>
    </location>
</feature>
<dbReference type="Pfam" id="PF06772">
    <property type="entry name" value="LtrA"/>
    <property type="match status" value="1"/>
</dbReference>
<organism evidence="2 3">
    <name type="scientific">Kibdelosporangium lantanae</name>
    <dbReference type="NCBI Taxonomy" id="1497396"/>
    <lineage>
        <taxon>Bacteria</taxon>
        <taxon>Bacillati</taxon>
        <taxon>Actinomycetota</taxon>
        <taxon>Actinomycetes</taxon>
        <taxon>Pseudonocardiales</taxon>
        <taxon>Pseudonocardiaceae</taxon>
        <taxon>Kibdelosporangium</taxon>
    </lineage>
</organism>
<dbReference type="PANTHER" id="PTHR36840">
    <property type="entry name" value="BLL5714 PROTEIN"/>
    <property type="match status" value="1"/>
</dbReference>
<feature type="transmembrane region" description="Helical" evidence="1">
    <location>
        <begin position="114"/>
        <end position="133"/>
    </location>
</feature>
<evidence type="ECO:0000256" key="1">
    <source>
        <dbReference type="SAM" id="Phobius"/>
    </source>
</evidence>
<dbReference type="InterPro" id="IPR010640">
    <property type="entry name" value="Low_temperature_requirement_A"/>
</dbReference>
<reference evidence="3" key="1">
    <citation type="journal article" date="2019" name="Int. J. Syst. Evol. Microbiol.">
        <title>The Global Catalogue of Microorganisms (GCM) 10K type strain sequencing project: providing services to taxonomists for standard genome sequencing and annotation.</title>
        <authorList>
            <consortium name="The Broad Institute Genomics Platform"/>
            <consortium name="The Broad Institute Genome Sequencing Center for Infectious Disease"/>
            <person name="Wu L."/>
            <person name="Ma J."/>
        </authorList>
    </citation>
    <scope>NUCLEOTIDE SEQUENCE [LARGE SCALE GENOMIC DNA]</scope>
    <source>
        <strain evidence="3">JCM 31486</strain>
    </source>
</reference>
<comment type="caution">
    <text evidence="2">The sequence shown here is derived from an EMBL/GenBank/DDBJ whole genome shotgun (WGS) entry which is preliminary data.</text>
</comment>
<protein>
    <submittedName>
        <fullName evidence="2">Low temperature requirement protein A</fullName>
    </submittedName>
</protein>
<name>A0ABW3M445_9PSEU</name>
<keyword evidence="1" id="KW-1133">Transmembrane helix</keyword>
<dbReference type="Proteomes" id="UP001597045">
    <property type="component" value="Unassembled WGS sequence"/>
</dbReference>
<feature type="transmembrane region" description="Helical" evidence="1">
    <location>
        <begin position="53"/>
        <end position="77"/>
    </location>
</feature>
<proteinExistence type="predicted"/>
<keyword evidence="1" id="KW-0472">Membrane</keyword>
<gene>
    <name evidence="2" type="ORF">ACFQ1S_07160</name>
</gene>
<dbReference type="EMBL" id="JBHTIS010000281">
    <property type="protein sequence ID" value="MFD1045381.1"/>
    <property type="molecule type" value="Genomic_DNA"/>
</dbReference>
<dbReference type="PANTHER" id="PTHR36840:SF1">
    <property type="entry name" value="BLL5714 PROTEIN"/>
    <property type="match status" value="1"/>
</dbReference>
<accession>A0ABW3M445</accession>
<feature type="transmembrane region" description="Helical" evidence="1">
    <location>
        <begin position="21"/>
        <end position="41"/>
    </location>
</feature>
<feature type="transmembrane region" description="Helical" evidence="1">
    <location>
        <begin position="89"/>
        <end position="108"/>
    </location>
</feature>
<evidence type="ECO:0000313" key="3">
    <source>
        <dbReference type="Proteomes" id="UP001597045"/>
    </source>
</evidence>
<keyword evidence="1" id="KW-0812">Transmembrane</keyword>
<sequence length="151" mass="16965">MLNNWRRPMVGRNRDEPHRASTPLELLFDLCFAVAVASAAAELHHALAEEHVGLAITGFVTCFFGIWWAWVNFTWFASAYDTDDVPYRLLTLLQSAGVLVLAAGIPAAFEHFDFLVPTIGYVIMRIALVLQWLRAAREHPSGRPNALRYAI</sequence>
<evidence type="ECO:0000313" key="2">
    <source>
        <dbReference type="EMBL" id="MFD1045381.1"/>
    </source>
</evidence>